<evidence type="ECO:0000313" key="2">
    <source>
        <dbReference type="Proteomes" id="UP000008387"/>
    </source>
</evidence>
<dbReference type="Proteomes" id="UP000008387">
    <property type="component" value="Chromosome"/>
</dbReference>
<gene>
    <name evidence="1" type="ordered locus">HBZC1_16940</name>
</gene>
<organism evidence="1 2">
    <name type="scientific">Helicobacter bizzozeronii (strain CIII-1)</name>
    <dbReference type="NCBI Taxonomy" id="1002804"/>
    <lineage>
        <taxon>Bacteria</taxon>
        <taxon>Pseudomonadati</taxon>
        <taxon>Campylobacterota</taxon>
        <taxon>Epsilonproteobacteria</taxon>
        <taxon>Campylobacterales</taxon>
        <taxon>Helicobacteraceae</taxon>
        <taxon>Helicobacter</taxon>
    </lineage>
</organism>
<keyword evidence="2" id="KW-1185">Reference proteome</keyword>
<dbReference type="HOGENOM" id="CLU_3234395_0_0_7"/>
<name>F8KPF6_HELBC</name>
<protein>
    <submittedName>
        <fullName evidence="1">Uncharacterized protein</fullName>
    </submittedName>
</protein>
<reference evidence="1 2" key="1">
    <citation type="journal article" date="2011" name="J. Bacteriol.">
        <title>Genome sequence of Helicobacter bizzozeronii strain CIII-1, an isolate from human gastric mucosa.</title>
        <authorList>
            <person name="Schott T."/>
            <person name="Rossi M."/>
            <person name="Hanninen M.L."/>
        </authorList>
    </citation>
    <scope>NUCLEOTIDE SEQUENCE [LARGE SCALE GENOMIC DNA]</scope>
    <source>
        <strain evidence="1 2">CIII-1</strain>
    </source>
</reference>
<dbReference type="AlphaFoldDB" id="F8KPF6"/>
<accession>F8KPF6</accession>
<sequence>MSEGKFLKLQDPSRRANYANKLRAPPPARGVYGLQIMLPPKGT</sequence>
<evidence type="ECO:0000313" key="1">
    <source>
        <dbReference type="EMBL" id="CCB80680.1"/>
    </source>
</evidence>
<dbReference type="EMBL" id="FR871757">
    <property type="protein sequence ID" value="CCB80680.1"/>
    <property type="molecule type" value="Genomic_DNA"/>
</dbReference>
<dbReference type="KEGG" id="hbi:HBZC1_16940"/>
<proteinExistence type="predicted"/>